<dbReference type="InterPro" id="IPR005135">
    <property type="entry name" value="Endo/exonuclease/phosphatase"/>
</dbReference>
<keyword evidence="1" id="KW-0812">Transmembrane</keyword>
<keyword evidence="1" id="KW-0472">Membrane</keyword>
<protein>
    <submittedName>
        <fullName evidence="3">Endonuclease/exonuclease/phosphatase (EEP) superfamily protein YafD</fullName>
    </submittedName>
</protein>
<evidence type="ECO:0000256" key="1">
    <source>
        <dbReference type="SAM" id="Phobius"/>
    </source>
</evidence>
<reference evidence="3 4" key="1">
    <citation type="submission" date="2020-08" db="EMBL/GenBank/DDBJ databases">
        <title>Genomic Encyclopedia of Type Strains, Phase IV (KMG-IV): sequencing the most valuable type-strain genomes for metagenomic binning, comparative biology and taxonomic classification.</title>
        <authorList>
            <person name="Goeker M."/>
        </authorList>
    </citation>
    <scope>NUCLEOTIDE SEQUENCE [LARGE SCALE GENOMIC DNA]</scope>
    <source>
        <strain evidence="3 4">DSM 26385</strain>
    </source>
</reference>
<dbReference type="Gene3D" id="3.60.10.10">
    <property type="entry name" value="Endonuclease/exonuclease/phosphatase"/>
    <property type="match status" value="1"/>
</dbReference>
<keyword evidence="3" id="KW-0540">Nuclease</keyword>
<dbReference type="EMBL" id="JACIDU010000008">
    <property type="protein sequence ID" value="MBB4103828.1"/>
    <property type="molecule type" value="Genomic_DNA"/>
</dbReference>
<accession>A0A7W6K2A1</accession>
<dbReference type="SUPFAM" id="SSF56219">
    <property type="entry name" value="DNase I-like"/>
    <property type="match status" value="1"/>
</dbReference>
<name>A0A7W6K2A1_9HYPH</name>
<feature type="transmembrane region" description="Helical" evidence="1">
    <location>
        <begin position="62"/>
        <end position="79"/>
    </location>
</feature>
<keyword evidence="3" id="KW-0255">Endonuclease</keyword>
<dbReference type="Proteomes" id="UP000584824">
    <property type="component" value="Unassembled WGS sequence"/>
</dbReference>
<proteinExistence type="predicted"/>
<dbReference type="GO" id="GO:0004519">
    <property type="term" value="F:endonuclease activity"/>
    <property type="evidence" value="ECO:0007669"/>
    <property type="project" value="UniProtKB-KW"/>
</dbReference>
<evidence type="ECO:0000259" key="2">
    <source>
        <dbReference type="Pfam" id="PF03372"/>
    </source>
</evidence>
<evidence type="ECO:0000313" key="4">
    <source>
        <dbReference type="Proteomes" id="UP000584824"/>
    </source>
</evidence>
<dbReference type="Pfam" id="PF03372">
    <property type="entry name" value="Exo_endo_phos"/>
    <property type="match status" value="1"/>
</dbReference>
<feature type="domain" description="Endonuclease/exonuclease/phosphatase" evidence="2">
    <location>
        <begin position="101"/>
        <end position="302"/>
    </location>
</feature>
<comment type="caution">
    <text evidence="3">The sequence shown here is derived from an EMBL/GenBank/DDBJ whole genome shotgun (WGS) entry which is preliminary data.</text>
</comment>
<organism evidence="3 4">
    <name type="scientific">Allorhizobium borbori</name>
    <dbReference type="NCBI Taxonomy" id="485907"/>
    <lineage>
        <taxon>Bacteria</taxon>
        <taxon>Pseudomonadati</taxon>
        <taxon>Pseudomonadota</taxon>
        <taxon>Alphaproteobacteria</taxon>
        <taxon>Hyphomicrobiales</taxon>
        <taxon>Rhizobiaceae</taxon>
        <taxon>Rhizobium/Agrobacterium group</taxon>
        <taxon>Allorhizobium</taxon>
    </lineage>
</organism>
<keyword evidence="3" id="KW-0269">Exonuclease</keyword>
<gene>
    <name evidence="3" type="ORF">GGQ66_002396</name>
</gene>
<feature type="transmembrane region" description="Helical" evidence="1">
    <location>
        <begin position="30"/>
        <end position="55"/>
    </location>
</feature>
<dbReference type="AlphaFoldDB" id="A0A7W6K2A1"/>
<sequence length="317" mass="33898">MRTALCHSALTLVTLALVLLASRFFLTSGIVAVAFSLHLHIAVLCVVACALALVLRRGWYGWLMLSISLGMVGYGVILMQSHALPAATASDGAGGVPFRVLSFNVLFTNDEGGSEVADIVLASGADVVSLMEAGPVRPYLDRLRVAYPYQLGCSTTGPRSCDLVLLSRHPFRSAELGTLSNLWPERLALAVIDLAGRPVNIVAAHLSKPYYDDYHNREARRLARRLEKLDGPLVLSGDFNASVLAPDMQGLLRRTGLRTLPLEPATWPVGAAPVGLAIDHIFARPPMRLVKAGRIGPAGSNHYGLIADMLLFESAGG</sequence>
<dbReference type="InterPro" id="IPR036691">
    <property type="entry name" value="Endo/exonu/phosph_ase_sf"/>
</dbReference>
<evidence type="ECO:0000313" key="3">
    <source>
        <dbReference type="EMBL" id="MBB4103828.1"/>
    </source>
</evidence>
<dbReference type="GO" id="GO:0004527">
    <property type="term" value="F:exonuclease activity"/>
    <property type="evidence" value="ECO:0007669"/>
    <property type="project" value="UniProtKB-KW"/>
</dbReference>
<keyword evidence="4" id="KW-1185">Reference proteome</keyword>
<keyword evidence="1" id="KW-1133">Transmembrane helix</keyword>
<keyword evidence="3" id="KW-0378">Hydrolase</keyword>
<dbReference type="RefSeq" id="WP_183792709.1">
    <property type="nucleotide sequence ID" value="NZ_JACIDU010000008.1"/>
</dbReference>